<evidence type="ECO:0000256" key="5">
    <source>
        <dbReference type="ARBA" id="ARBA00022692"/>
    </source>
</evidence>
<evidence type="ECO:0000256" key="2">
    <source>
        <dbReference type="ARBA" id="ARBA00022448"/>
    </source>
</evidence>
<dbReference type="SUPFAM" id="SSF49464">
    <property type="entry name" value="Carboxypeptidase regulatory domain-like"/>
    <property type="match status" value="1"/>
</dbReference>
<dbReference type="InterPro" id="IPR039426">
    <property type="entry name" value="TonB-dep_rcpt-like"/>
</dbReference>
<accession>A0A6J4KMS2</accession>
<dbReference type="SMART" id="SM00965">
    <property type="entry name" value="STN"/>
    <property type="match status" value="1"/>
</dbReference>
<keyword evidence="4" id="KW-0406">Ion transport</keyword>
<feature type="chain" id="PRO_5026762926" evidence="13">
    <location>
        <begin position="21"/>
        <end position="1135"/>
    </location>
</feature>
<evidence type="ECO:0000259" key="14">
    <source>
        <dbReference type="SMART" id="SM00965"/>
    </source>
</evidence>
<evidence type="ECO:0000256" key="11">
    <source>
        <dbReference type="RuleBase" id="RU003357"/>
    </source>
</evidence>
<evidence type="ECO:0000256" key="13">
    <source>
        <dbReference type="SAM" id="SignalP"/>
    </source>
</evidence>
<dbReference type="SUPFAM" id="SSF56935">
    <property type="entry name" value="Porins"/>
    <property type="match status" value="1"/>
</dbReference>
<dbReference type="Gene3D" id="2.60.40.1120">
    <property type="entry name" value="Carboxypeptidase-like, regulatory domain"/>
    <property type="match status" value="1"/>
</dbReference>
<protein>
    <submittedName>
        <fullName evidence="15">Outer membrane TonB-dependent transporter, utilization system for glycans and polysaccharides (PUL), SusC family</fullName>
    </submittedName>
</protein>
<dbReference type="InterPro" id="IPR000531">
    <property type="entry name" value="Beta-barrel_TonB"/>
</dbReference>
<keyword evidence="3 10" id="KW-1134">Transmembrane beta strand</keyword>
<name>A0A6J4KMS2_9SPHI</name>
<dbReference type="InterPro" id="IPR023997">
    <property type="entry name" value="TonB-dep_OMP_SusC/RagA_CS"/>
</dbReference>
<dbReference type="InterPro" id="IPR012910">
    <property type="entry name" value="Plug_dom"/>
</dbReference>
<dbReference type="InterPro" id="IPR036942">
    <property type="entry name" value="Beta-barrel_TonB_sf"/>
</dbReference>
<evidence type="ECO:0000256" key="7">
    <source>
        <dbReference type="ARBA" id="ARBA00023077"/>
    </source>
</evidence>
<keyword evidence="4" id="KW-0410">Iron transport</keyword>
<dbReference type="Pfam" id="PF13715">
    <property type="entry name" value="CarbopepD_reg_2"/>
    <property type="match status" value="1"/>
</dbReference>
<dbReference type="InterPro" id="IPR023996">
    <property type="entry name" value="TonB-dep_OMP_SusC/RagA"/>
</dbReference>
<sequence>MRIAVLPVLMLLAGATVALAVESKAQESLQKKISLVADKETMESVLGRIEQVADVKFIYSPQVVEVSRRISVQARNEPLGDVLNGLFRPVQVVYEVVGKQIVLRKAATGFLPLEGAAPAAVTVTGRVSDEKGEGLPGVNVLLKGTTTGTTTDADGNYALNVPDAIEGGTLVFSFIGYLTQEVPISNRGTIDVKLASDVKALGEVVVVGYGTQKKRDLTGAVASVNTGQLRGIPLTSPDQALQGRLSGVVVTQNSGAPGAGASVRVRGLGTINNSEPLYVVDGVPVLNNSSGTEGGSGVNTNVLATINPNDIATIDVLKDASAVAIYGSRGANGVVIITTKRGQEGPPKVFFDAYYGGQSAWRKLDLLDSYGYAALSNESNANAGLPPIARLADENVLAQNTDWQSELLRPAPIQNYSLSVSGGSAKATYNVSGGFFDQQGIMVGTDFKRYSFRVNTDFTLSRRLKIGQSLSFTTSRNNRELGGSRTLLEHAFKQAPTIPVYDPGAEGGFAGPTKDDGQDAENPVGVMSLNVNRSDRRRLLGNVYADLSLVDGLTYRLNVGVDDIVGNTNTFTPTYQMGQLRNLRSSVSEFNATETSLLYEHTLTFARSLGRHDVTVLAGYTEQSSTQRGFFGSGQATPSNDIRVLDAATLAKTTGGNRTNWGLRSLLGRVNYSFAGKYLLTVNVRRDGSSRFAPSNRWGTFPSASVGWRISEEAFMQAVPFLSDLKVRVSYGQVGNQEIGDYQFDASLINTANYLFGGALVTGVTPTSMPAENIRWETSTQQNIGLDLGLFNDQITATVDYFNNETGDMLVRVPVPRITGVGTDPFVNAGSVRNRGLEMALTYRKSAGDFQYSVSGNLTTIRNEVTSLGSGRPIGGGTFPRSGGGASLTRTEVGQPMGYFYGYVTDGIFQDADQINAYNELDGNAATKYQDKAAPGDIRFRDLDNNGVINSLDRTRIGNPFPKLTYGLSGNASYRGFDLTLLLQGVHGNDIYNGIRYWTEGMVNNFNNGTATLNRWRSAEEPGDGRMPRAVNGDPNQNRRESDRFIEKGSFLRVKNLSVGYSLPAGLLQRVGNNSLSTVRIYATGQNLLTFTKYTGYDPEIGTFAQPGTANLNLGVDYGNYPQARTLLLGVQVGF</sequence>
<dbReference type="Gene3D" id="2.40.170.20">
    <property type="entry name" value="TonB-dependent receptor, beta-barrel domain"/>
    <property type="match status" value="1"/>
</dbReference>
<evidence type="ECO:0000256" key="12">
    <source>
        <dbReference type="SAM" id="MobiDB-lite"/>
    </source>
</evidence>
<evidence type="ECO:0000256" key="6">
    <source>
        <dbReference type="ARBA" id="ARBA00023004"/>
    </source>
</evidence>
<dbReference type="NCBIfam" id="TIGR04056">
    <property type="entry name" value="OMP_RagA_SusC"/>
    <property type="match status" value="1"/>
</dbReference>
<dbReference type="InterPro" id="IPR011662">
    <property type="entry name" value="Secretin/TonB_short_N"/>
</dbReference>
<evidence type="ECO:0000256" key="9">
    <source>
        <dbReference type="ARBA" id="ARBA00023237"/>
    </source>
</evidence>
<feature type="signal peptide" evidence="13">
    <location>
        <begin position="1"/>
        <end position="20"/>
    </location>
</feature>
<dbReference type="PROSITE" id="PS52016">
    <property type="entry name" value="TONB_DEPENDENT_REC_3"/>
    <property type="match status" value="1"/>
</dbReference>
<dbReference type="NCBIfam" id="TIGR04057">
    <property type="entry name" value="SusC_RagA_signa"/>
    <property type="match status" value="1"/>
</dbReference>
<keyword evidence="2 10" id="KW-0813">Transport</keyword>
<keyword evidence="8 10" id="KW-0472">Membrane</keyword>
<dbReference type="GO" id="GO:0009279">
    <property type="term" value="C:cell outer membrane"/>
    <property type="evidence" value="ECO:0007669"/>
    <property type="project" value="UniProtKB-SubCell"/>
</dbReference>
<dbReference type="Gene3D" id="2.170.130.10">
    <property type="entry name" value="TonB-dependent receptor, plug domain"/>
    <property type="match status" value="1"/>
</dbReference>
<keyword evidence="9 10" id="KW-0998">Cell outer membrane</keyword>
<keyword evidence="5 10" id="KW-0812">Transmembrane</keyword>
<dbReference type="GO" id="GO:0006826">
    <property type="term" value="P:iron ion transport"/>
    <property type="evidence" value="ECO:0007669"/>
    <property type="project" value="UniProtKB-KW"/>
</dbReference>
<dbReference type="InterPro" id="IPR008969">
    <property type="entry name" value="CarboxyPept-like_regulatory"/>
</dbReference>
<evidence type="ECO:0000313" key="15">
    <source>
        <dbReference type="EMBL" id="CAA9309197.1"/>
    </source>
</evidence>
<comment type="subcellular location">
    <subcellularLocation>
        <location evidence="1 10">Cell outer membrane</location>
        <topology evidence="1 10">Multi-pass membrane protein</topology>
    </subcellularLocation>
</comment>
<evidence type="ECO:0000256" key="8">
    <source>
        <dbReference type="ARBA" id="ARBA00023136"/>
    </source>
</evidence>
<dbReference type="AlphaFoldDB" id="A0A6J4KMS2"/>
<comment type="similarity">
    <text evidence="10 11">Belongs to the TonB-dependent receptor family.</text>
</comment>
<dbReference type="Pfam" id="PF07660">
    <property type="entry name" value="STN"/>
    <property type="match status" value="1"/>
</dbReference>
<organism evidence="15">
    <name type="scientific">uncultured Cytophagales bacterium</name>
    <dbReference type="NCBI Taxonomy" id="158755"/>
    <lineage>
        <taxon>Bacteria</taxon>
        <taxon>Pseudomonadati</taxon>
        <taxon>Bacteroidota</taxon>
        <taxon>Sphingobacteriia</taxon>
        <taxon>Sphingobacteriales</taxon>
        <taxon>environmental samples</taxon>
    </lineage>
</organism>
<keyword evidence="13" id="KW-0732">Signal</keyword>
<reference evidence="15" key="1">
    <citation type="submission" date="2020-02" db="EMBL/GenBank/DDBJ databases">
        <authorList>
            <person name="Meier V. D."/>
        </authorList>
    </citation>
    <scope>NUCLEOTIDE SEQUENCE</scope>
    <source>
        <strain evidence="15">AVDCRST_MAG56</strain>
    </source>
</reference>
<feature type="domain" description="Secretin/TonB short N-terminal" evidence="14">
    <location>
        <begin position="55"/>
        <end position="106"/>
    </location>
</feature>
<evidence type="ECO:0000256" key="3">
    <source>
        <dbReference type="ARBA" id="ARBA00022452"/>
    </source>
</evidence>
<keyword evidence="7 11" id="KW-0798">TonB box</keyword>
<keyword evidence="6" id="KW-0408">Iron</keyword>
<evidence type="ECO:0000256" key="10">
    <source>
        <dbReference type="PROSITE-ProRule" id="PRU01360"/>
    </source>
</evidence>
<feature type="region of interest" description="Disordered" evidence="12">
    <location>
        <begin position="1019"/>
        <end position="1040"/>
    </location>
</feature>
<dbReference type="Pfam" id="PF07715">
    <property type="entry name" value="Plug"/>
    <property type="match status" value="1"/>
</dbReference>
<evidence type="ECO:0000256" key="4">
    <source>
        <dbReference type="ARBA" id="ARBA00022496"/>
    </source>
</evidence>
<proteinExistence type="inferred from homology"/>
<gene>
    <name evidence="15" type="ORF">AVDCRST_MAG56-6120</name>
</gene>
<dbReference type="InterPro" id="IPR037066">
    <property type="entry name" value="Plug_dom_sf"/>
</dbReference>
<dbReference type="Pfam" id="PF00593">
    <property type="entry name" value="TonB_dep_Rec_b-barrel"/>
    <property type="match status" value="1"/>
</dbReference>
<dbReference type="EMBL" id="CADCTQ010000501">
    <property type="protein sequence ID" value="CAA9309197.1"/>
    <property type="molecule type" value="Genomic_DNA"/>
</dbReference>
<evidence type="ECO:0000256" key="1">
    <source>
        <dbReference type="ARBA" id="ARBA00004571"/>
    </source>
</evidence>